<dbReference type="Proteomes" id="UP000399805">
    <property type="component" value="Unassembled WGS sequence"/>
</dbReference>
<keyword evidence="2" id="KW-1185">Reference proteome</keyword>
<evidence type="ECO:0000313" key="1">
    <source>
        <dbReference type="EMBL" id="VVJ20754.1"/>
    </source>
</evidence>
<accession>A0A6I8LS56</accession>
<dbReference type="AlphaFoldDB" id="A0A6I8LS56"/>
<sequence length="38" mass="4344">MTETMHDSGDASYEGEFRKRIARKNLETMLEPAERVSG</sequence>
<gene>
    <name evidence="1" type="ORF">AA23TX_05775</name>
</gene>
<reference evidence="1 2" key="1">
    <citation type="submission" date="2019-09" db="EMBL/GenBank/DDBJ databases">
        <authorList>
            <person name="Leyn A S."/>
        </authorList>
    </citation>
    <scope>NUCLEOTIDE SEQUENCE [LARGE SCALE GENOMIC DNA]</scope>
    <source>
        <strain evidence="1">AA231_1</strain>
    </source>
</reference>
<protein>
    <submittedName>
        <fullName evidence="1">Uncharacterized protein</fullName>
    </submittedName>
</protein>
<dbReference type="EMBL" id="CABVGP010000002">
    <property type="protein sequence ID" value="VVJ20754.1"/>
    <property type="molecule type" value="Genomic_DNA"/>
</dbReference>
<proteinExistence type="predicted"/>
<name>A0A6I8LS56_9PSEU</name>
<evidence type="ECO:0000313" key="2">
    <source>
        <dbReference type="Proteomes" id="UP000399805"/>
    </source>
</evidence>
<organism evidence="1 2">
    <name type="scientific">Amycolatopsis camponoti</name>
    <dbReference type="NCBI Taxonomy" id="2606593"/>
    <lineage>
        <taxon>Bacteria</taxon>
        <taxon>Bacillati</taxon>
        <taxon>Actinomycetota</taxon>
        <taxon>Actinomycetes</taxon>
        <taxon>Pseudonocardiales</taxon>
        <taxon>Pseudonocardiaceae</taxon>
        <taxon>Amycolatopsis</taxon>
    </lineage>
</organism>